<dbReference type="PROSITE" id="PS50102">
    <property type="entry name" value="RRM"/>
    <property type="match status" value="1"/>
</dbReference>
<dbReference type="OMA" id="QAWEDNS"/>
<dbReference type="PANTHER" id="PTHR47640">
    <property type="entry name" value="TRNA SELENOCYSTEINE 1-ASSOCIATED PROTEIN 1-RELATED-RELATED"/>
    <property type="match status" value="1"/>
</dbReference>
<evidence type="ECO:0000256" key="6">
    <source>
        <dbReference type="SAM" id="MobiDB-lite"/>
    </source>
</evidence>
<dbReference type="CDD" id="cd12383">
    <property type="entry name" value="RRM_RBM42"/>
    <property type="match status" value="1"/>
</dbReference>
<reference evidence="9" key="1">
    <citation type="submission" date="2015-02" db="EMBL/GenBank/DDBJ databases">
        <title>Genome sequencing for Strongylocentrotus purpuratus.</title>
        <authorList>
            <person name="Murali S."/>
            <person name="Liu Y."/>
            <person name="Vee V."/>
            <person name="English A."/>
            <person name="Wang M."/>
            <person name="Skinner E."/>
            <person name="Han Y."/>
            <person name="Muzny D.M."/>
            <person name="Worley K.C."/>
            <person name="Gibbs R.A."/>
        </authorList>
    </citation>
    <scope>NUCLEOTIDE SEQUENCE</scope>
</reference>
<dbReference type="OrthoDB" id="1749473at2759"/>
<dbReference type="GO" id="GO:0003729">
    <property type="term" value="F:mRNA binding"/>
    <property type="evidence" value="ECO:0000318"/>
    <property type="project" value="GO_Central"/>
</dbReference>
<protein>
    <recommendedName>
        <fullName evidence="2">RNA-binding protein 42</fullName>
    </recommendedName>
    <alternativeName>
        <fullName evidence="4">RNA-binding motif protein 42</fullName>
    </alternativeName>
</protein>
<feature type="domain" description="RRM" evidence="7">
    <location>
        <begin position="326"/>
        <end position="404"/>
    </location>
</feature>
<feature type="compositionally biased region" description="Basic and acidic residues" evidence="6">
    <location>
        <begin position="10"/>
        <end position="21"/>
    </location>
</feature>
<evidence type="ECO:0000259" key="7">
    <source>
        <dbReference type="PROSITE" id="PS50102"/>
    </source>
</evidence>
<name>A0A7M7RDP0_STRPU</name>
<keyword evidence="9" id="KW-1185">Reference proteome</keyword>
<sequence length="425" mass="46695">MSSNSGVKMKSIEEEMSRFEEEIMSLTQDPTPIGGAAPNRESNQQKGSSFQFQPRQMQRQGGGGVPRAPGFQPRQMARPGGNMPPRPNRPTGGHQGFVPHQVRSNQRPQGPPRFPHLPPPPPPPPMNPGGPMGPMHGGMGPRPPPPNMMGPLPPPPMPPFAMMPPGPPPVNVRKPVTLSARPTTYASKPVMNKKPKKKLKKEKSTESKDQPAAEDKEVKTIDEPPAFPAVPPGPPSMPHPTPMEHNMPTRSPMSLPPPPAIPRAFIPVPTPADLSQITQGGAGAYELGTGSEPAKKKDKKNKKHIRVAAGTTWEDDTLAEWDPNDFRLFAGDLGNEVTEDTLTKVFGSYPSYIRCKIIRDKRTNKTKGYGFVSFKDPRDFVQAVKDWNGKYVGNRPIKLLKSTWKDRDVSSVKKKQKEKDRLGLR</sequence>
<feature type="compositionally biased region" description="Pro residues" evidence="6">
    <location>
        <begin position="109"/>
        <end position="128"/>
    </location>
</feature>
<dbReference type="InterPro" id="IPR012677">
    <property type="entry name" value="Nucleotide-bd_a/b_plait_sf"/>
</dbReference>
<evidence type="ECO:0000313" key="9">
    <source>
        <dbReference type="Proteomes" id="UP000007110"/>
    </source>
</evidence>
<dbReference type="SMART" id="SM00360">
    <property type="entry name" value="RRM"/>
    <property type="match status" value="1"/>
</dbReference>
<dbReference type="PANTHER" id="PTHR47640:SF11">
    <property type="entry name" value="RNA-BINDING PROTEIN 42"/>
    <property type="match status" value="1"/>
</dbReference>
<proteinExistence type="inferred from homology"/>
<dbReference type="KEGG" id="spu:579479"/>
<feature type="compositionally biased region" description="Polar residues" evidence="6">
    <location>
        <begin position="40"/>
        <end position="49"/>
    </location>
</feature>
<reference evidence="8" key="2">
    <citation type="submission" date="2021-01" db="UniProtKB">
        <authorList>
            <consortium name="EnsemblMetazoa"/>
        </authorList>
    </citation>
    <scope>IDENTIFICATION</scope>
</reference>
<dbReference type="InterPro" id="IPR000504">
    <property type="entry name" value="RRM_dom"/>
</dbReference>
<evidence type="ECO:0000256" key="2">
    <source>
        <dbReference type="ARBA" id="ARBA00015192"/>
    </source>
</evidence>
<feature type="region of interest" description="Disordered" evidence="6">
    <location>
        <begin position="1"/>
        <end position="240"/>
    </location>
</feature>
<dbReference type="Proteomes" id="UP000007110">
    <property type="component" value="Unassembled WGS sequence"/>
</dbReference>
<dbReference type="InParanoid" id="A0A7M7RDP0"/>
<keyword evidence="3 5" id="KW-0694">RNA-binding</keyword>
<dbReference type="InterPro" id="IPR035979">
    <property type="entry name" value="RBD_domain_sf"/>
</dbReference>
<feature type="compositionally biased region" description="Pro residues" evidence="6">
    <location>
        <begin position="225"/>
        <end position="240"/>
    </location>
</feature>
<dbReference type="InterPro" id="IPR050825">
    <property type="entry name" value="RBM42_RBP45_47-like"/>
</dbReference>
<evidence type="ECO:0000256" key="4">
    <source>
        <dbReference type="ARBA" id="ARBA00030574"/>
    </source>
</evidence>
<evidence type="ECO:0000256" key="1">
    <source>
        <dbReference type="ARBA" id="ARBA00007408"/>
    </source>
</evidence>
<feature type="compositionally biased region" description="Low complexity" evidence="6">
    <location>
        <begin position="50"/>
        <end position="59"/>
    </location>
</feature>
<dbReference type="FunFam" id="3.30.70.330:FF:001822">
    <property type="match status" value="1"/>
</dbReference>
<feature type="compositionally biased region" description="Gly residues" evidence="6">
    <location>
        <begin position="130"/>
        <end position="140"/>
    </location>
</feature>
<dbReference type="SUPFAM" id="SSF54928">
    <property type="entry name" value="RNA-binding domain, RBD"/>
    <property type="match status" value="1"/>
</dbReference>
<dbReference type="EnsemblMetazoa" id="XM_779594">
    <property type="protein sequence ID" value="XP_784687"/>
    <property type="gene ID" value="LOC579479"/>
</dbReference>
<evidence type="ECO:0000313" key="8">
    <source>
        <dbReference type="EnsemblMetazoa" id="XP_784687"/>
    </source>
</evidence>
<dbReference type="AlphaFoldDB" id="A0A7M7RDP0"/>
<feature type="compositionally biased region" description="Basic and acidic residues" evidence="6">
    <location>
        <begin position="202"/>
        <end position="222"/>
    </location>
</feature>
<organism evidence="8 9">
    <name type="scientific">Strongylocentrotus purpuratus</name>
    <name type="common">Purple sea urchin</name>
    <dbReference type="NCBI Taxonomy" id="7668"/>
    <lineage>
        <taxon>Eukaryota</taxon>
        <taxon>Metazoa</taxon>
        <taxon>Echinodermata</taxon>
        <taxon>Eleutherozoa</taxon>
        <taxon>Echinozoa</taxon>
        <taxon>Echinoidea</taxon>
        <taxon>Euechinoidea</taxon>
        <taxon>Echinacea</taxon>
        <taxon>Camarodonta</taxon>
        <taxon>Echinidea</taxon>
        <taxon>Strongylocentrotidae</taxon>
        <taxon>Strongylocentrotus</taxon>
    </lineage>
</organism>
<dbReference type="Pfam" id="PF00076">
    <property type="entry name" value="RRM_1"/>
    <property type="match status" value="1"/>
</dbReference>
<feature type="compositionally biased region" description="Pro residues" evidence="6">
    <location>
        <begin position="141"/>
        <end position="170"/>
    </location>
</feature>
<comment type="similarity">
    <text evidence="1">Belongs to the RRM RBM42 family.</text>
</comment>
<dbReference type="InterPro" id="IPR034215">
    <property type="entry name" value="RBM42_RRM"/>
</dbReference>
<feature type="compositionally biased region" description="Basic residues" evidence="6">
    <location>
        <begin position="191"/>
        <end position="201"/>
    </location>
</feature>
<evidence type="ECO:0000256" key="5">
    <source>
        <dbReference type="PROSITE-ProRule" id="PRU00176"/>
    </source>
</evidence>
<dbReference type="RefSeq" id="XP_784687.2">
    <property type="nucleotide sequence ID" value="XM_779594.5"/>
</dbReference>
<dbReference type="CTD" id="79171"/>
<feature type="region of interest" description="Disordered" evidence="6">
    <location>
        <begin position="405"/>
        <end position="425"/>
    </location>
</feature>
<accession>A0A7M7RDP0</accession>
<evidence type="ECO:0000256" key="3">
    <source>
        <dbReference type="ARBA" id="ARBA00022884"/>
    </source>
</evidence>
<dbReference type="GeneID" id="579479"/>
<dbReference type="Gene3D" id="3.30.70.330">
    <property type="match status" value="1"/>
</dbReference>